<keyword evidence="5" id="KW-0732">Signal</keyword>
<keyword evidence="3 4" id="KW-0408">Iron</keyword>
<evidence type="ECO:0000313" key="7">
    <source>
        <dbReference type="EMBL" id="SFG95293.1"/>
    </source>
</evidence>
<dbReference type="AlphaFoldDB" id="A0A1I2W1Q5"/>
<dbReference type="RefSeq" id="WP_090730762.1">
    <property type="nucleotide sequence ID" value="NZ_FOOU01000021.1"/>
</dbReference>
<dbReference type="GO" id="GO:0046872">
    <property type="term" value="F:metal ion binding"/>
    <property type="evidence" value="ECO:0007669"/>
    <property type="project" value="UniProtKB-KW"/>
</dbReference>
<feature type="chain" id="PRO_5011504261" evidence="5">
    <location>
        <begin position="25"/>
        <end position="120"/>
    </location>
</feature>
<evidence type="ECO:0000256" key="5">
    <source>
        <dbReference type="SAM" id="SignalP"/>
    </source>
</evidence>
<dbReference type="Proteomes" id="UP000198623">
    <property type="component" value="Unassembled WGS sequence"/>
</dbReference>
<evidence type="ECO:0000313" key="8">
    <source>
        <dbReference type="Proteomes" id="UP000198623"/>
    </source>
</evidence>
<keyword evidence="8" id="KW-1185">Reference proteome</keyword>
<dbReference type="InterPro" id="IPR009056">
    <property type="entry name" value="Cyt_c-like_dom"/>
</dbReference>
<feature type="domain" description="Cytochrome c" evidence="6">
    <location>
        <begin position="29"/>
        <end position="120"/>
    </location>
</feature>
<gene>
    <name evidence="7" type="ORF">SAMN05216175_12152</name>
</gene>
<feature type="signal peptide" evidence="5">
    <location>
        <begin position="1"/>
        <end position="24"/>
    </location>
</feature>
<dbReference type="GO" id="GO:0020037">
    <property type="term" value="F:heme binding"/>
    <property type="evidence" value="ECO:0007669"/>
    <property type="project" value="InterPro"/>
</dbReference>
<dbReference type="Pfam" id="PF00034">
    <property type="entry name" value="Cytochrom_C"/>
    <property type="match status" value="1"/>
</dbReference>
<proteinExistence type="predicted"/>
<dbReference type="SUPFAM" id="SSF46626">
    <property type="entry name" value="Cytochrome c"/>
    <property type="match status" value="1"/>
</dbReference>
<evidence type="ECO:0000256" key="1">
    <source>
        <dbReference type="ARBA" id="ARBA00022617"/>
    </source>
</evidence>
<keyword evidence="2 4" id="KW-0479">Metal-binding</keyword>
<reference evidence="8" key="1">
    <citation type="submission" date="2016-10" db="EMBL/GenBank/DDBJ databases">
        <authorList>
            <person name="Varghese N."/>
            <person name="Submissions S."/>
        </authorList>
    </citation>
    <scope>NUCLEOTIDE SEQUENCE [LARGE SCALE GENOMIC DNA]</scope>
    <source>
        <strain evidence="8">CGMCC 1.10971</strain>
    </source>
</reference>
<dbReference type="EMBL" id="FOOU01000021">
    <property type="protein sequence ID" value="SFG95293.1"/>
    <property type="molecule type" value="Genomic_DNA"/>
</dbReference>
<evidence type="ECO:0000256" key="4">
    <source>
        <dbReference type="PROSITE-ProRule" id="PRU00433"/>
    </source>
</evidence>
<accession>A0A1I2W1Q5</accession>
<dbReference type="InterPro" id="IPR036909">
    <property type="entry name" value="Cyt_c-like_dom_sf"/>
</dbReference>
<dbReference type="STRING" id="1045558.SAMN05216175_12152"/>
<dbReference type="GO" id="GO:0009055">
    <property type="term" value="F:electron transfer activity"/>
    <property type="evidence" value="ECO:0007669"/>
    <property type="project" value="InterPro"/>
</dbReference>
<evidence type="ECO:0000259" key="6">
    <source>
        <dbReference type="PROSITE" id="PS51007"/>
    </source>
</evidence>
<dbReference type="OrthoDB" id="9793634at2"/>
<keyword evidence="1 4" id="KW-0349">Heme</keyword>
<evidence type="ECO:0000256" key="3">
    <source>
        <dbReference type="ARBA" id="ARBA00023004"/>
    </source>
</evidence>
<name>A0A1I2W1Q5_9GAMM</name>
<evidence type="ECO:0000256" key="2">
    <source>
        <dbReference type="ARBA" id="ARBA00022723"/>
    </source>
</evidence>
<dbReference type="Gene3D" id="1.10.760.10">
    <property type="entry name" value="Cytochrome c-like domain"/>
    <property type="match status" value="1"/>
</dbReference>
<dbReference type="PROSITE" id="PS51007">
    <property type="entry name" value="CYTC"/>
    <property type="match status" value="1"/>
</dbReference>
<sequence length="120" mass="13042">MRKLTTSMCAAGLLALIATAPASAATVDDVIAEGKAVYMGKSRGNCISCHQINDPDANLPGNQGPPMVAMAQRFPDKRLLRAQIWDASKTNPITIMPPLGKHWILSEEEIDAVVEYIYQF</sequence>
<organism evidence="7 8">
    <name type="scientific">Neptunomonas qingdaonensis</name>
    <dbReference type="NCBI Taxonomy" id="1045558"/>
    <lineage>
        <taxon>Bacteria</taxon>
        <taxon>Pseudomonadati</taxon>
        <taxon>Pseudomonadota</taxon>
        <taxon>Gammaproteobacteria</taxon>
        <taxon>Oceanospirillales</taxon>
        <taxon>Oceanospirillaceae</taxon>
        <taxon>Neptunomonas</taxon>
    </lineage>
</organism>
<dbReference type="NCBIfam" id="TIGR04485">
    <property type="entry name" value="thiosulf_SoxX"/>
    <property type="match status" value="1"/>
</dbReference>
<protein>
    <submittedName>
        <fullName evidence="7">Sulfur-oxidizing protein SoxX</fullName>
    </submittedName>
</protein>
<dbReference type="InterPro" id="IPR030999">
    <property type="entry name" value="Thiosulf_SoxX"/>
</dbReference>